<evidence type="ECO:0000256" key="1">
    <source>
        <dbReference type="SAM" id="Phobius"/>
    </source>
</evidence>
<comment type="caution">
    <text evidence="2">The sequence shown here is derived from an EMBL/GenBank/DDBJ whole genome shotgun (WGS) entry which is preliminary data.</text>
</comment>
<feature type="transmembrane region" description="Helical" evidence="1">
    <location>
        <begin position="12"/>
        <end position="30"/>
    </location>
</feature>
<feature type="transmembrane region" description="Helical" evidence="1">
    <location>
        <begin position="88"/>
        <end position="117"/>
    </location>
</feature>
<protein>
    <submittedName>
        <fullName evidence="2">Uncharacterized protein</fullName>
    </submittedName>
</protein>
<keyword evidence="1" id="KW-0812">Transmembrane</keyword>
<dbReference type="EMBL" id="MHKE01000013">
    <property type="protein sequence ID" value="OGY83633.1"/>
    <property type="molecule type" value="Genomic_DNA"/>
</dbReference>
<dbReference type="Proteomes" id="UP000179164">
    <property type="component" value="Unassembled WGS sequence"/>
</dbReference>
<organism evidence="2 3">
    <name type="scientific">Candidatus Kerfeldbacteria bacterium RIFCSPLOWO2_01_FULL_48_11</name>
    <dbReference type="NCBI Taxonomy" id="1798543"/>
    <lineage>
        <taxon>Bacteria</taxon>
        <taxon>Candidatus Kerfeldiibacteriota</taxon>
    </lineage>
</organism>
<name>A0A1G2B355_9BACT</name>
<keyword evidence="1" id="KW-0472">Membrane</keyword>
<gene>
    <name evidence="2" type="ORF">A2898_05595</name>
</gene>
<keyword evidence="1" id="KW-1133">Transmembrane helix</keyword>
<evidence type="ECO:0000313" key="3">
    <source>
        <dbReference type="Proteomes" id="UP000179164"/>
    </source>
</evidence>
<evidence type="ECO:0000313" key="2">
    <source>
        <dbReference type="EMBL" id="OGY83633.1"/>
    </source>
</evidence>
<reference evidence="2 3" key="1">
    <citation type="journal article" date="2016" name="Nat. Commun.">
        <title>Thousands of microbial genomes shed light on interconnected biogeochemical processes in an aquifer system.</title>
        <authorList>
            <person name="Anantharaman K."/>
            <person name="Brown C.T."/>
            <person name="Hug L.A."/>
            <person name="Sharon I."/>
            <person name="Castelle C.J."/>
            <person name="Probst A.J."/>
            <person name="Thomas B.C."/>
            <person name="Singh A."/>
            <person name="Wilkins M.J."/>
            <person name="Karaoz U."/>
            <person name="Brodie E.L."/>
            <person name="Williams K.H."/>
            <person name="Hubbard S.S."/>
            <person name="Banfield J.F."/>
        </authorList>
    </citation>
    <scope>NUCLEOTIDE SEQUENCE [LARGE SCALE GENOMIC DNA]</scope>
</reference>
<sequence length="130" mass="15117">MSNSVAWAATKYILIEVLLDVVYFPVWWYTKGVVKLGRYCIASLAMRARNLSLGIWLKNMFTPMFGQYDWQGRLISFMMRVVMLVYKFIAFGVWAIIVTLLFVFWLVVPVAAGWYALYQMVNLPLPFLPS</sequence>
<dbReference type="AlphaFoldDB" id="A0A1G2B355"/>
<dbReference type="STRING" id="1798543.A2898_05595"/>
<accession>A0A1G2B355</accession>
<proteinExistence type="predicted"/>